<keyword evidence="5" id="KW-0804">Transcription</keyword>
<feature type="compositionally biased region" description="Basic and acidic residues" evidence="8">
    <location>
        <begin position="69"/>
        <end position="79"/>
    </location>
</feature>
<evidence type="ECO:0000313" key="11">
    <source>
        <dbReference type="Proteomes" id="UP001521785"/>
    </source>
</evidence>
<sequence length="312" mass="35389">MDGIASAVVLPAQEIDSPPPTAPSPTGTKRRRTSISEQDAKRARTNGNDSPTDRRDSVGSTKAAAAPPKGRERGRERRLFGAALGALSQNSATAGQKRRIEIEKRQRAQRKQEEEESEQRKQERQTKRKAQRWREHRHFEEDSLRIRHDNLLAMAHFLQTRTEPRLYYKPWETTPEEDDRIRDQIAEAHDIIRRERADFEAAQRRYADREQDTSHDVHMVDDAEDTRSGKGYNAKTPPKPAPANGPPTNGSELSSKTSDRNDDLAQTRADALTSLEQNSTARLERMTDDTGKETVEDHGEEVVEAAEDTVMY</sequence>
<keyword evidence="11" id="KW-1185">Reference proteome</keyword>
<evidence type="ECO:0000256" key="2">
    <source>
        <dbReference type="ARBA" id="ARBA00010386"/>
    </source>
</evidence>
<feature type="compositionally biased region" description="Basic and acidic residues" evidence="8">
    <location>
        <begin position="202"/>
        <end position="228"/>
    </location>
</feature>
<accession>A0ABR3RL17</accession>
<keyword evidence="3" id="KW-0507">mRNA processing</keyword>
<feature type="compositionally biased region" description="Acidic residues" evidence="8">
    <location>
        <begin position="302"/>
        <end position="312"/>
    </location>
</feature>
<keyword evidence="6" id="KW-0508">mRNA splicing</keyword>
<name>A0ABR3RL17_9PLEO</name>
<feature type="compositionally biased region" description="Basic and acidic residues" evidence="8">
    <location>
        <begin position="98"/>
        <end position="125"/>
    </location>
</feature>
<dbReference type="PANTHER" id="PTHR12707">
    <property type="entry name" value="PINN"/>
    <property type="match status" value="1"/>
</dbReference>
<comment type="subcellular location">
    <subcellularLocation>
        <location evidence="1">Nucleus</location>
    </subcellularLocation>
</comment>
<reference evidence="10 11" key="1">
    <citation type="submission" date="2024-02" db="EMBL/GenBank/DDBJ databases">
        <title>De novo assembly and annotation of 12 fungi associated with fruit tree decline syndrome in Ontario, Canada.</title>
        <authorList>
            <person name="Sulman M."/>
            <person name="Ellouze W."/>
            <person name="Ilyukhin E."/>
        </authorList>
    </citation>
    <scope>NUCLEOTIDE SEQUENCE [LARGE SCALE GENOMIC DNA]</scope>
    <source>
        <strain evidence="10 11">M42-189</strain>
    </source>
</reference>
<dbReference type="PANTHER" id="PTHR12707:SF0">
    <property type="entry name" value="PININ"/>
    <property type="match status" value="1"/>
</dbReference>
<keyword evidence="7" id="KW-0539">Nucleus</keyword>
<dbReference type="InterPro" id="IPR039853">
    <property type="entry name" value="Pinin"/>
</dbReference>
<dbReference type="Proteomes" id="UP001521785">
    <property type="component" value="Unassembled WGS sequence"/>
</dbReference>
<evidence type="ECO:0000256" key="1">
    <source>
        <dbReference type="ARBA" id="ARBA00004123"/>
    </source>
</evidence>
<evidence type="ECO:0000256" key="8">
    <source>
        <dbReference type="SAM" id="MobiDB-lite"/>
    </source>
</evidence>
<keyword evidence="4" id="KW-0805">Transcription regulation</keyword>
<feature type="compositionally biased region" description="Basic and acidic residues" evidence="8">
    <location>
        <begin position="282"/>
        <end position="301"/>
    </location>
</feature>
<evidence type="ECO:0000259" key="9">
    <source>
        <dbReference type="Pfam" id="PF04696"/>
    </source>
</evidence>
<feature type="domain" description="Pinin/SDK/MemA protein" evidence="9">
    <location>
        <begin position="71"/>
        <end position="185"/>
    </location>
</feature>
<feature type="region of interest" description="Disordered" evidence="8">
    <location>
        <begin position="1"/>
        <end position="142"/>
    </location>
</feature>
<evidence type="ECO:0000256" key="4">
    <source>
        <dbReference type="ARBA" id="ARBA00023015"/>
    </source>
</evidence>
<feature type="region of interest" description="Disordered" evidence="8">
    <location>
        <begin position="202"/>
        <end position="312"/>
    </location>
</feature>
<gene>
    <name evidence="10" type="ORF">SLS60_004684</name>
</gene>
<feature type="compositionally biased region" description="Basic residues" evidence="8">
    <location>
        <begin position="126"/>
        <end position="136"/>
    </location>
</feature>
<organism evidence="10 11">
    <name type="scientific">Paraconiothyrium brasiliense</name>
    <dbReference type="NCBI Taxonomy" id="300254"/>
    <lineage>
        <taxon>Eukaryota</taxon>
        <taxon>Fungi</taxon>
        <taxon>Dikarya</taxon>
        <taxon>Ascomycota</taxon>
        <taxon>Pezizomycotina</taxon>
        <taxon>Dothideomycetes</taxon>
        <taxon>Pleosporomycetidae</taxon>
        <taxon>Pleosporales</taxon>
        <taxon>Massarineae</taxon>
        <taxon>Didymosphaeriaceae</taxon>
        <taxon>Paraconiothyrium</taxon>
    </lineage>
</organism>
<protein>
    <recommendedName>
        <fullName evidence="9">Pinin/SDK/MemA protein domain-containing protein</fullName>
    </recommendedName>
</protein>
<dbReference type="EMBL" id="JAKJXO020000005">
    <property type="protein sequence ID" value="KAL1605141.1"/>
    <property type="molecule type" value="Genomic_DNA"/>
</dbReference>
<comment type="caution">
    <text evidence="10">The sequence shown here is derived from an EMBL/GenBank/DDBJ whole genome shotgun (WGS) entry which is preliminary data.</text>
</comment>
<evidence type="ECO:0000256" key="5">
    <source>
        <dbReference type="ARBA" id="ARBA00023163"/>
    </source>
</evidence>
<evidence type="ECO:0000256" key="7">
    <source>
        <dbReference type="ARBA" id="ARBA00023242"/>
    </source>
</evidence>
<evidence type="ECO:0000256" key="3">
    <source>
        <dbReference type="ARBA" id="ARBA00022664"/>
    </source>
</evidence>
<proteinExistence type="inferred from homology"/>
<comment type="similarity">
    <text evidence="2">Belongs to the pinin family.</text>
</comment>
<dbReference type="Pfam" id="PF04696">
    <property type="entry name" value="Pinin_SDK_memA"/>
    <property type="match status" value="1"/>
</dbReference>
<dbReference type="InterPro" id="IPR006786">
    <property type="entry name" value="Pinin_SDK_MemA"/>
</dbReference>
<evidence type="ECO:0000256" key="6">
    <source>
        <dbReference type="ARBA" id="ARBA00023187"/>
    </source>
</evidence>
<evidence type="ECO:0000313" key="10">
    <source>
        <dbReference type="EMBL" id="KAL1605141.1"/>
    </source>
</evidence>